<protein>
    <submittedName>
        <fullName evidence="5">Pkinase_Tyr domain-containing protein</fullName>
    </submittedName>
</protein>
<keyword evidence="2" id="KW-0812">Transmembrane</keyword>
<evidence type="ECO:0000256" key="2">
    <source>
        <dbReference type="SAM" id="Phobius"/>
    </source>
</evidence>
<keyword evidence="1" id="KW-0547">Nucleotide-binding</keyword>
<keyword evidence="4" id="KW-1185">Reference proteome</keyword>
<proteinExistence type="predicted"/>
<dbReference type="AlphaFoldDB" id="A0A0M3J3W9"/>
<evidence type="ECO:0000256" key="1">
    <source>
        <dbReference type="PROSITE-ProRule" id="PRU10141"/>
    </source>
</evidence>
<dbReference type="OrthoDB" id="5979581at2759"/>
<dbReference type="Gene3D" id="3.30.200.20">
    <property type="entry name" value="Phosphorylase Kinase, domain 1"/>
    <property type="match status" value="1"/>
</dbReference>
<keyword evidence="2" id="KW-0472">Membrane</keyword>
<dbReference type="SUPFAM" id="SSF56112">
    <property type="entry name" value="Protein kinase-like (PK-like)"/>
    <property type="match status" value="1"/>
</dbReference>
<feature type="transmembrane region" description="Helical" evidence="2">
    <location>
        <begin position="185"/>
        <end position="206"/>
    </location>
</feature>
<reference evidence="5" key="1">
    <citation type="submission" date="2017-02" db="UniProtKB">
        <authorList>
            <consortium name="WormBaseParasite"/>
        </authorList>
    </citation>
    <scope>IDENTIFICATION</scope>
</reference>
<dbReference type="Proteomes" id="UP000267096">
    <property type="component" value="Unassembled WGS sequence"/>
</dbReference>
<dbReference type="PROSITE" id="PS00107">
    <property type="entry name" value="PROTEIN_KINASE_ATP"/>
    <property type="match status" value="1"/>
</dbReference>
<evidence type="ECO:0000313" key="4">
    <source>
        <dbReference type="Proteomes" id="UP000267096"/>
    </source>
</evidence>
<evidence type="ECO:0000313" key="3">
    <source>
        <dbReference type="EMBL" id="VDK19631.1"/>
    </source>
</evidence>
<dbReference type="InterPro" id="IPR050235">
    <property type="entry name" value="CK1_Ser-Thr_kinase"/>
</dbReference>
<reference evidence="3 4" key="2">
    <citation type="submission" date="2018-11" db="EMBL/GenBank/DDBJ databases">
        <authorList>
            <consortium name="Pathogen Informatics"/>
        </authorList>
    </citation>
    <scope>NUCLEOTIDE SEQUENCE [LARGE SCALE GENOMIC DNA]</scope>
</reference>
<name>A0A0M3J3W9_ANISI</name>
<dbReference type="GO" id="GO:0005524">
    <property type="term" value="F:ATP binding"/>
    <property type="evidence" value="ECO:0007669"/>
    <property type="project" value="UniProtKB-UniRule"/>
</dbReference>
<sequence length="208" mass="23893">MNFSGLLRLFPKLSKKHIPKQLFKIDDKINHRWIIKVSELDLGSDFLHISAFFEDQESFMESQLLIRNDFKGLIGSGAYGQIYFAVDETSVESLGVAIKTETKIRKGKTSKRMILEQKVLLRLQGRSHVPLMWGSGSTSEINYIIMQLLSRNLSDIRKQSPQRRFSRSTTGRILIQVIQIQMSGYGFFIFATFLNVLPIDCIIAVYRV</sequence>
<keyword evidence="2" id="KW-1133">Transmembrane helix</keyword>
<gene>
    <name evidence="3" type="ORF">ASIM_LOCUS2102</name>
</gene>
<accession>A0A0M3J3W9</accession>
<dbReference type="InterPro" id="IPR017441">
    <property type="entry name" value="Protein_kinase_ATP_BS"/>
</dbReference>
<dbReference type="EMBL" id="UYRR01002648">
    <property type="protein sequence ID" value="VDK19631.1"/>
    <property type="molecule type" value="Genomic_DNA"/>
</dbReference>
<dbReference type="WBParaSite" id="ASIM_0000223201-mRNA-1">
    <property type="protein sequence ID" value="ASIM_0000223201-mRNA-1"/>
    <property type="gene ID" value="ASIM_0000223201"/>
</dbReference>
<dbReference type="PANTHER" id="PTHR11909">
    <property type="entry name" value="CASEIN KINASE-RELATED"/>
    <property type="match status" value="1"/>
</dbReference>
<evidence type="ECO:0000313" key="5">
    <source>
        <dbReference type="WBParaSite" id="ASIM_0000223201-mRNA-1"/>
    </source>
</evidence>
<dbReference type="InterPro" id="IPR011009">
    <property type="entry name" value="Kinase-like_dom_sf"/>
</dbReference>
<organism evidence="5">
    <name type="scientific">Anisakis simplex</name>
    <name type="common">Herring worm</name>
    <dbReference type="NCBI Taxonomy" id="6269"/>
    <lineage>
        <taxon>Eukaryota</taxon>
        <taxon>Metazoa</taxon>
        <taxon>Ecdysozoa</taxon>
        <taxon>Nematoda</taxon>
        <taxon>Chromadorea</taxon>
        <taxon>Rhabditida</taxon>
        <taxon>Spirurina</taxon>
        <taxon>Ascaridomorpha</taxon>
        <taxon>Ascaridoidea</taxon>
        <taxon>Anisakidae</taxon>
        <taxon>Anisakis</taxon>
        <taxon>Anisakis simplex complex</taxon>
    </lineage>
</organism>
<keyword evidence="1" id="KW-0067">ATP-binding</keyword>
<feature type="binding site" evidence="1">
    <location>
        <position position="99"/>
    </location>
    <ligand>
        <name>ATP</name>
        <dbReference type="ChEBI" id="CHEBI:30616"/>
    </ligand>
</feature>